<dbReference type="HOGENOM" id="CLU_2513397_0_0_1"/>
<organism evidence="2 3">
    <name type="scientific">Phaeosphaeria nodorum (strain SN15 / ATCC MYA-4574 / FGSC 10173)</name>
    <name type="common">Glume blotch fungus</name>
    <name type="synonym">Parastagonospora nodorum</name>
    <dbReference type="NCBI Taxonomy" id="321614"/>
    <lineage>
        <taxon>Eukaryota</taxon>
        <taxon>Fungi</taxon>
        <taxon>Dikarya</taxon>
        <taxon>Ascomycota</taxon>
        <taxon>Pezizomycotina</taxon>
        <taxon>Dothideomycetes</taxon>
        <taxon>Pleosporomycetidae</taxon>
        <taxon>Pleosporales</taxon>
        <taxon>Pleosporineae</taxon>
        <taxon>Phaeosphaeriaceae</taxon>
        <taxon>Parastagonospora</taxon>
    </lineage>
</organism>
<protein>
    <submittedName>
        <fullName evidence="2">Uncharacterized protein</fullName>
    </submittedName>
</protein>
<sequence length="85" mass="9344">MSHPPITLLPIAGRPKNQSMPTPTFFFNPAPHSISKPKYKTIPTDRSNPTFNLLPPHHSGQNERVHAHAEPAGALAYVAEGYYAD</sequence>
<reference evidence="3" key="1">
    <citation type="journal article" date="2007" name="Plant Cell">
        <title>Dothideomycete-plant interactions illuminated by genome sequencing and EST analysis of the wheat pathogen Stagonospora nodorum.</title>
        <authorList>
            <person name="Hane J.K."/>
            <person name="Lowe R.G."/>
            <person name="Solomon P.S."/>
            <person name="Tan K.C."/>
            <person name="Schoch C.L."/>
            <person name="Spatafora J.W."/>
            <person name="Crous P.W."/>
            <person name="Kodira C."/>
            <person name="Birren B.W."/>
            <person name="Galagan J.E."/>
            <person name="Torriani S.F."/>
            <person name="McDonald B.A."/>
            <person name="Oliver R.P."/>
        </authorList>
    </citation>
    <scope>NUCLEOTIDE SEQUENCE [LARGE SCALE GENOMIC DNA]</scope>
    <source>
        <strain evidence="3">SN15 / ATCC MYA-4574 / FGSC 10173</strain>
    </source>
</reference>
<dbReference type="Proteomes" id="UP000001055">
    <property type="component" value="Unassembled WGS sequence"/>
</dbReference>
<dbReference type="RefSeq" id="XP_001791132.1">
    <property type="nucleotide sequence ID" value="XM_001791080.1"/>
</dbReference>
<evidence type="ECO:0000313" key="3">
    <source>
        <dbReference type="Proteomes" id="UP000001055"/>
    </source>
</evidence>
<dbReference type="GeneID" id="5967902"/>
<name>Q0V6B8_PHANO</name>
<gene>
    <name evidence="2" type="ORF">SNOG_00446</name>
</gene>
<evidence type="ECO:0000256" key="1">
    <source>
        <dbReference type="SAM" id="MobiDB-lite"/>
    </source>
</evidence>
<dbReference type="KEGG" id="pno:SNOG_00446"/>
<dbReference type="InParanoid" id="Q0V6B8"/>
<dbReference type="AlphaFoldDB" id="Q0V6B8"/>
<dbReference type="EMBL" id="CH445325">
    <property type="protein sequence ID" value="EAT91941.1"/>
    <property type="molecule type" value="Genomic_DNA"/>
</dbReference>
<proteinExistence type="predicted"/>
<evidence type="ECO:0000313" key="2">
    <source>
        <dbReference type="EMBL" id="EAT91941.1"/>
    </source>
</evidence>
<accession>Q0V6B8</accession>
<feature type="region of interest" description="Disordered" evidence="1">
    <location>
        <begin position="1"/>
        <end position="24"/>
    </location>
</feature>